<dbReference type="PANTHER" id="PTHR42881">
    <property type="entry name" value="PROLYL ENDOPEPTIDASE"/>
    <property type="match status" value="1"/>
</dbReference>
<dbReference type="PROSITE" id="PS00708">
    <property type="entry name" value="PRO_ENDOPEP_SER"/>
    <property type="match status" value="1"/>
</dbReference>
<evidence type="ECO:0000313" key="10">
    <source>
        <dbReference type="Proteomes" id="UP001155241"/>
    </source>
</evidence>
<feature type="domain" description="Peptidase S9A N-terminal" evidence="8">
    <location>
        <begin position="6"/>
        <end position="409"/>
    </location>
</feature>
<dbReference type="SUPFAM" id="SSF50993">
    <property type="entry name" value="Peptidase/esterase 'gauge' domain"/>
    <property type="match status" value="1"/>
</dbReference>
<dbReference type="InterPro" id="IPR029058">
    <property type="entry name" value="AB_hydrolase_fold"/>
</dbReference>
<keyword evidence="6" id="KW-0720">Serine protease</keyword>
<dbReference type="Pfam" id="PF02897">
    <property type="entry name" value="Peptidase_S9_N"/>
    <property type="match status" value="1"/>
</dbReference>
<dbReference type="PRINTS" id="PR00862">
    <property type="entry name" value="PROLIGOPTASE"/>
</dbReference>
<name>A0A9X2FGA7_9BACT</name>
<dbReference type="InterPro" id="IPR001375">
    <property type="entry name" value="Peptidase_S9_cat"/>
</dbReference>
<evidence type="ECO:0000313" key="9">
    <source>
        <dbReference type="EMBL" id="MCO6047808.1"/>
    </source>
</evidence>
<accession>A0A9X2FGA7</accession>
<dbReference type="AlphaFoldDB" id="A0A9X2FGA7"/>
<dbReference type="InterPro" id="IPR002471">
    <property type="entry name" value="Pept_S9_AS"/>
</dbReference>
<feature type="domain" description="Peptidase S9 prolyl oligopeptidase catalytic" evidence="7">
    <location>
        <begin position="469"/>
        <end position="681"/>
    </location>
</feature>
<comment type="catalytic activity">
    <reaction evidence="1">
        <text>Hydrolysis of Pro-|-Xaa &gt;&gt; Ala-|-Xaa in oligopeptides.</text>
        <dbReference type="EC" id="3.4.21.26"/>
    </reaction>
</comment>
<dbReference type="InterPro" id="IPR023302">
    <property type="entry name" value="Pept_S9A_N"/>
</dbReference>
<evidence type="ECO:0000256" key="1">
    <source>
        <dbReference type="ARBA" id="ARBA00001070"/>
    </source>
</evidence>
<dbReference type="RefSeq" id="WP_252855915.1">
    <property type="nucleotide sequence ID" value="NZ_JAMXLR010000092.1"/>
</dbReference>
<reference evidence="9" key="1">
    <citation type="submission" date="2022-06" db="EMBL/GenBank/DDBJ databases">
        <title>Aeoliella straminimaris, a novel planctomycete from sediments.</title>
        <authorList>
            <person name="Vitorino I.R."/>
            <person name="Lage O.M."/>
        </authorList>
    </citation>
    <scope>NUCLEOTIDE SEQUENCE</scope>
    <source>
        <strain evidence="9">ICT_H6.2</strain>
    </source>
</reference>
<evidence type="ECO:0000256" key="2">
    <source>
        <dbReference type="ARBA" id="ARBA00005228"/>
    </source>
</evidence>
<sequence>MAIEYPATRRVDHTDNYHGTEVADPYRWLEADVRESDEVAAWVESQSEFARSYLDAIPAQEVFAQRLEELYNYERFSAPSRKGGKYFYFKNDGLQDQAVLYVGNSDTDVGRVLLDPNTWSDDGTVALSSFSVSEDGKLIAFSKSASGSDWKTIHIMEIETGKMRDDVLEWVRFGGVDWDHTGQGFYYARYPEDEAGDKHQSVALNQKIYYHTLGTPQSEDRLVYERPDHPDWSFGVSVTDDGEWLVLYISSGTDPQNQIWIKSLTAGEEDFRPIVDNFDNEYSMLASQGNKLYFLTDESAPQKRIVVTDATNPKAFFEIVPERDATLVDGDLVGGRLIARYLKDVHTEVEMFTPEGESLGQAHLPGIGSANGFGGREEYKETYFTFTNAVTPTSIYRLDIESGETSVLRRPQIDFDPEKYEVEQVFYASKDGTKIPMMIAHRKGLEKNGDNPTLLYAYGGFNISLTPGFSVDYVAWMEQGGVVAIPNLRGGGEYGEDWHQAGKKEKKQNVFDDFIAAAEWLIDNKYTRSERLAIRGGSNGGLLVGAVMTQRPDLFGACLPAVGVHDMLRFHKFTAGQFWRTEYGSSDEPDEFVYLLAYSPYHNVEEGTAYPPTMVTTADTDDRVVPMHSFKFAAALQHAQASDDPILLRVELKAGHGAGTPISKHIDQVADLWAFLAKTFDMKIVEKD</sequence>
<dbReference type="PANTHER" id="PTHR42881:SF2">
    <property type="entry name" value="PROLYL ENDOPEPTIDASE"/>
    <property type="match status" value="1"/>
</dbReference>
<dbReference type="Gene3D" id="2.130.10.120">
    <property type="entry name" value="Prolyl oligopeptidase, N-terminal domain"/>
    <property type="match status" value="1"/>
</dbReference>
<evidence type="ECO:0000259" key="7">
    <source>
        <dbReference type="Pfam" id="PF00326"/>
    </source>
</evidence>
<organism evidence="9 10">
    <name type="scientific">Aeoliella straminimaris</name>
    <dbReference type="NCBI Taxonomy" id="2954799"/>
    <lineage>
        <taxon>Bacteria</taxon>
        <taxon>Pseudomonadati</taxon>
        <taxon>Planctomycetota</taxon>
        <taxon>Planctomycetia</taxon>
        <taxon>Pirellulales</taxon>
        <taxon>Lacipirellulaceae</taxon>
        <taxon>Aeoliella</taxon>
    </lineage>
</organism>
<dbReference type="InterPro" id="IPR051167">
    <property type="entry name" value="Prolyl_oligopep/macrocyclase"/>
</dbReference>
<evidence type="ECO:0000256" key="3">
    <source>
        <dbReference type="ARBA" id="ARBA00011897"/>
    </source>
</evidence>
<dbReference type="Gene3D" id="3.40.50.1820">
    <property type="entry name" value="alpha/beta hydrolase"/>
    <property type="match status" value="1"/>
</dbReference>
<dbReference type="EMBL" id="JAMXLR010000092">
    <property type="protein sequence ID" value="MCO6047808.1"/>
    <property type="molecule type" value="Genomic_DNA"/>
</dbReference>
<protein>
    <recommendedName>
        <fullName evidence="3">prolyl oligopeptidase</fullName>
        <ecNumber evidence="3">3.4.21.26</ecNumber>
    </recommendedName>
</protein>
<comment type="similarity">
    <text evidence="2">Belongs to the peptidase S9A family.</text>
</comment>
<evidence type="ECO:0000256" key="6">
    <source>
        <dbReference type="ARBA" id="ARBA00022825"/>
    </source>
</evidence>
<dbReference type="FunFam" id="3.40.50.1820:FF:000005">
    <property type="entry name" value="Prolyl endopeptidase"/>
    <property type="match status" value="1"/>
</dbReference>
<evidence type="ECO:0000256" key="4">
    <source>
        <dbReference type="ARBA" id="ARBA00022670"/>
    </source>
</evidence>
<keyword evidence="10" id="KW-1185">Reference proteome</keyword>
<keyword evidence="5" id="KW-0378">Hydrolase</keyword>
<evidence type="ECO:0000259" key="8">
    <source>
        <dbReference type="Pfam" id="PF02897"/>
    </source>
</evidence>
<dbReference type="Proteomes" id="UP001155241">
    <property type="component" value="Unassembled WGS sequence"/>
</dbReference>
<comment type="caution">
    <text evidence="9">The sequence shown here is derived from an EMBL/GenBank/DDBJ whole genome shotgun (WGS) entry which is preliminary data.</text>
</comment>
<dbReference type="EC" id="3.4.21.26" evidence="3"/>
<dbReference type="GO" id="GO:0005829">
    <property type="term" value="C:cytosol"/>
    <property type="evidence" value="ECO:0007669"/>
    <property type="project" value="TreeGrafter"/>
</dbReference>
<dbReference type="GO" id="GO:0070012">
    <property type="term" value="F:oligopeptidase activity"/>
    <property type="evidence" value="ECO:0007669"/>
    <property type="project" value="TreeGrafter"/>
</dbReference>
<evidence type="ECO:0000256" key="5">
    <source>
        <dbReference type="ARBA" id="ARBA00022801"/>
    </source>
</evidence>
<proteinExistence type="inferred from homology"/>
<dbReference type="Pfam" id="PF00326">
    <property type="entry name" value="Peptidase_S9"/>
    <property type="match status" value="1"/>
</dbReference>
<dbReference type="FunFam" id="2.130.10.120:FF:000001">
    <property type="entry name" value="Prolyl endopeptidase"/>
    <property type="match status" value="1"/>
</dbReference>
<keyword evidence="4" id="KW-0645">Protease</keyword>
<gene>
    <name evidence="9" type="ORF">NG895_28215</name>
</gene>
<dbReference type="InterPro" id="IPR002470">
    <property type="entry name" value="Peptidase_S9A"/>
</dbReference>
<dbReference type="SUPFAM" id="SSF53474">
    <property type="entry name" value="alpha/beta-Hydrolases"/>
    <property type="match status" value="1"/>
</dbReference>
<dbReference type="GO" id="GO:0006508">
    <property type="term" value="P:proteolysis"/>
    <property type="evidence" value="ECO:0007669"/>
    <property type="project" value="UniProtKB-KW"/>
</dbReference>
<dbReference type="GO" id="GO:0004252">
    <property type="term" value="F:serine-type endopeptidase activity"/>
    <property type="evidence" value="ECO:0007669"/>
    <property type="project" value="UniProtKB-EC"/>
</dbReference>